<reference evidence="1" key="1">
    <citation type="submission" date="2020-05" db="EMBL/GenBank/DDBJ databases">
        <title>Large-scale comparative analyses of tick genomes elucidate their genetic diversity and vector capacities.</title>
        <authorList>
            <person name="Jia N."/>
            <person name="Wang J."/>
            <person name="Shi W."/>
            <person name="Du L."/>
            <person name="Sun Y."/>
            <person name="Zhan W."/>
            <person name="Jiang J."/>
            <person name="Wang Q."/>
            <person name="Zhang B."/>
            <person name="Ji P."/>
            <person name="Sakyi L.B."/>
            <person name="Cui X."/>
            <person name="Yuan T."/>
            <person name="Jiang B."/>
            <person name="Yang W."/>
            <person name="Lam T.T.-Y."/>
            <person name="Chang Q."/>
            <person name="Ding S."/>
            <person name="Wang X."/>
            <person name="Zhu J."/>
            <person name="Ruan X."/>
            <person name="Zhao L."/>
            <person name="Wei J."/>
            <person name="Que T."/>
            <person name="Du C."/>
            <person name="Cheng J."/>
            <person name="Dai P."/>
            <person name="Han X."/>
            <person name="Huang E."/>
            <person name="Gao Y."/>
            <person name="Liu J."/>
            <person name="Shao H."/>
            <person name="Ye R."/>
            <person name="Li L."/>
            <person name="Wei W."/>
            <person name="Wang X."/>
            <person name="Wang C."/>
            <person name="Yang T."/>
            <person name="Huo Q."/>
            <person name="Li W."/>
            <person name="Guo W."/>
            <person name="Chen H."/>
            <person name="Zhou L."/>
            <person name="Ni X."/>
            <person name="Tian J."/>
            <person name="Zhou Y."/>
            <person name="Sheng Y."/>
            <person name="Liu T."/>
            <person name="Pan Y."/>
            <person name="Xia L."/>
            <person name="Li J."/>
            <person name="Zhao F."/>
            <person name="Cao W."/>
        </authorList>
    </citation>
    <scope>NUCLEOTIDE SEQUENCE</scope>
    <source>
        <strain evidence="1">Dsil-2018</strain>
    </source>
</reference>
<proteinExistence type="predicted"/>
<keyword evidence="2" id="KW-1185">Reference proteome</keyword>
<dbReference type="EMBL" id="CM023477">
    <property type="protein sequence ID" value="KAH7937787.1"/>
    <property type="molecule type" value="Genomic_DNA"/>
</dbReference>
<organism evidence="1 2">
    <name type="scientific">Dermacentor silvarum</name>
    <name type="common">Tick</name>
    <dbReference type="NCBI Taxonomy" id="543639"/>
    <lineage>
        <taxon>Eukaryota</taxon>
        <taxon>Metazoa</taxon>
        <taxon>Ecdysozoa</taxon>
        <taxon>Arthropoda</taxon>
        <taxon>Chelicerata</taxon>
        <taxon>Arachnida</taxon>
        <taxon>Acari</taxon>
        <taxon>Parasitiformes</taxon>
        <taxon>Ixodida</taxon>
        <taxon>Ixodoidea</taxon>
        <taxon>Ixodidae</taxon>
        <taxon>Rhipicephalinae</taxon>
        <taxon>Dermacentor</taxon>
    </lineage>
</organism>
<evidence type="ECO:0000313" key="1">
    <source>
        <dbReference type="EMBL" id="KAH7937787.1"/>
    </source>
</evidence>
<accession>A0ACB8CA45</accession>
<protein>
    <submittedName>
        <fullName evidence="1">Uncharacterized protein</fullName>
    </submittedName>
</protein>
<comment type="caution">
    <text evidence="1">The sequence shown here is derived from an EMBL/GenBank/DDBJ whole genome shotgun (WGS) entry which is preliminary data.</text>
</comment>
<sequence>MASFQTRHFSTTGAVNAGLVKPPLAVFGIEGRYANALYSAASKEKKLDAVEKELVKFKGLMEQDTKLAQFLENPLVNKLVKRGVFQGRWVLMYQLVRQPLSERKVGWLDNA</sequence>
<gene>
    <name evidence="1" type="ORF">HPB49_016098</name>
</gene>
<dbReference type="Proteomes" id="UP000821865">
    <property type="component" value="Chromosome 8"/>
</dbReference>
<name>A0ACB8CA45_DERSI</name>
<evidence type="ECO:0000313" key="2">
    <source>
        <dbReference type="Proteomes" id="UP000821865"/>
    </source>
</evidence>